<keyword evidence="2" id="KW-0433">Leucine-rich repeat</keyword>
<dbReference type="InterPro" id="IPR001611">
    <property type="entry name" value="Leu-rich_rpt"/>
</dbReference>
<dbReference type="FunFam" id="1.10.510.10:FF:000095">
    <property type="entry name" value="protein STRUBBELIG-RECEPTOR FAMILY 8"/>
    <property type="match status" value="1"/>
</dbReference>
<evidence type="ECO:0000256" key="6">
    <source>
        <dbReference type="ARBA" id="ARBA00022989"/>
    </source>
</evidence>
<protein>
    <submittedName>
        <fullName evidence="14">Protein STRUBBELIG-RECEPTOR FAMILY 5-like</fullName>
    </submittedName>
</protein>
<evidence type="ECO:0000256" key="1">
    <source>
        <dbReference type="ARBA" id="ARBA00004370"/>
    </source>
</evidence>
<dbReference type="PROSITE" id="PS50011">
    <property type="entry name" value="PROTEIN_KINASE_DOM"/>
    <property type="match status" value="1"/>
</dbReference>
<gene>
    <name evidence="14" type="primary">LOC113857244</name>
</gene>
<keyword evidence="3 10" id="KW-0812">Transmembrane</keyword>
<feature type="domain" description="Protein kinase" evidence="12">
    <location>
        <begin position="407"/>
        <end position="678"/>
    </location>
</feature>
<dbReference type="InterPro" id="IPR046959">
    <property type="entry name" value="PRK1-6/SRF4-like"/>
</dbReference>
<sequence>MHHNLKLARLWIALLAVSTTAVHCKTASQDVSALNAMYSSLNSPSQLSGWKSSGGDPCGNSWERIKCSGSSVTEINLSDLGLTGSMSYQLSSLTSVTYFDLSNNNLKGEIPYQLPPNARYIDLSKNGFTGGVPYSISQISDLDYLNIAHNQLNNQLGDMFGNLGKLQQLDLSFNSLSGNLPDSLKSLRNLKKLHLQNNQFTGSVNVLANLPLEDLNVENNKFTGWFPEELKDIKRLHTGGNSWSSGPAPPPPPGTPPIKHHSDEKNNKKPVVRELAIAGAAFGLLAIIIVAVALSKRKSSSPSSHFTDEEKHSQHKSFATLSSQELSKDSNTSVSKEYKGFKSLDSTSIDIKALQKTPSVSVRSSVSDCVQSFNDNKFANRLKVRRSTSIRVSPFSFEELKTATANFASGRLLGEGSIGRVYRAKYADGKVLAVKKIDPSLFHDGSPEEFSQIVSIIGKIHHQNIVELVGYCSEREHLLVYDYYRNGSLHDFLHLSDDFSKPLTWNTRIRIALGTARAVEYLHEICSPSLLHKNIKSSNILLDTDLNPRLADYGLASFHQRTSQNLGAGYNAPECTQPSAYTLKSDVYSFGVVMLELLTGRMPLDSSKPKAERCLVRWATPQLRDINAVENIVDPALRGLYPPKSLFRFADIIALSVQSEPEFRPAVSKVVQALERLIQSSSMTLREDLGRMDDDYDDDDPSTL</sequence>
<keyword evidence="13" id="KW-1185">Reference proteome</keyword>
<feature type="transmembrane region" description="Helical" evidence="10">
    <location>
        <begin position="275"/>
        <end position="294"/>
    </location>
</feature>
<dbReference type="SUPFAM" id="SSF52058">
    <property type="entry name" value="L domain-like"/>
    <property type="match status" value="1"/>
</dbReference>
<dbReference type="InterPro" id="IPR000719">
    <property type="entry name" value="Prot_kinase_dom"/>
</dbReference>
<evidence type="ECO:0000256" key="4">
    <source>
        <dbReference type="ARBA" id="ARBA00022729"/>
    </source>
</evidence>
<proteinExistence type="predicted"/>
<evidence type="ECO:0000256" key="9">
    <source>
        <dbReference type="SAM" id="MobiDB-lite"/>
    </source>
</evidence>
<evidence type="ECO:0000256" key="5">
    <source>
        <dbReference type="ARBA" id="ARBA00022737"/>
    </source>
</evidence>
<dbReference type="OrthoDB" id="4062651at2759"/>
<keyword evidence="7 10" id="KW-0472">Membrane</keyword>
<dbReference type="Proteomes" id="UP000694853">
    <property type="component" value="Unplaced"/>
</dbReference>
<dbReference type="Pfam" id="PF08263">
    <property type="entry name" value="LRRNT_2"/>
    <property type="match status" value="1"/>
</dbReference>
<feature type="chain" id="PRO_5034442318" evidence="11">
    <location>
        <begin position="22"/>
        <end position="704"/>
    </location>
</feature>
<dbReference type="RefSeq" id="XP_027344843.1">
    <property type="nucleotide sequence ID" value="XM_027489042.1"/>
</dbReference>
<dbReference type="Gene3D" id="1.10.510.10">
    <property type="entry name" value="Transferase(Phosphotransferase) domain 1"/>
    <property type="match status" value="1"/>
</dbReference>
<evidence type="ECO:0000256" key="8">
    <source>
        <dbReference type="ARBA" id="ARBA00023170"/>
    </source>
</evidence>
<accession>A0A8B8KNF1</accession>
<evidence type="ECO:0000256" key="7">
    <source>
        <dbReference type="ARBA" id="ARBA00023136"/>
    </source>
</evidence>
<feature type="compositionally biased region" description="Polar residues" evidence="9">
    <location>
        <begin position="316"/>
        <end position="326"/>
    </location>
</feature>
<dbReference type="InterPro" id="IPR032675">
    <property type="entry name" value="LRR_dom_sf"/>
</dbReference>
<dbReference type="GO" id="GO:0005524">
    <property type="term" value="F:ATP binding"/>
    <property type="evidence" value="ECO:0007669"/>
    <property type="project" value="InterPro"/>
</dbReference>
<keyword evidence="8" id="KW-0675">Receptor</keyword>
<reference evidence="13" key="1">
    <citation type="journal article" date="2019" name="Toxins">
        <title>Detection of Abrin-Like and Prepropulchellin-Like Toxin Genes and Transcripts Using Whole Genome Sequencing and Full-Length Transcript Sequencing of Abrus precatorius.</title>
        <authorList>
            <person name="Hovde B.T."/>
            <person name="Daligault H.E."/>
            <person name="Hanschen E.R."/>
            <person name="Kunde Y.A."/>
            <person name="Johnson M.B."/>
            <person name="Starkenburg S.R."/>
            <person name="Johnson S.L."/>
        </authorList>
    </citation>
    <scope>NUCLEOTIDE SEQUENCE [LARGE SCALE GENOMIC DNA]</scope>
</reference>
<feature type="signal peptide" evidence="11">
    <location>
        <begin position="1"/>
        <end position="21"/>
    </location>
</feature>
<evidence type="ECO:0000256" key="3">
    <source>
        <dbReference type="ARBA" id="ARBA00022692"/>
    </source>
</evidence>
<reference evidence="14" key="2">
    <citation type="submission" date="2025-08" db="UniProtKB">
        <authorList>
            <consortium name="RefSeq"/>
        </authorList>
    </citation>
    <scope>IDENTIFICATION</scope>
    <source>
        <tissue evidence="14">Young leaves</tissue>
    </source>
</reference>
<dbReference type="AlphaFoldDB" id="A0A8B8KNF1"/>
<keyword evidence="5" id="KW-0677">Repeat</keyword>
<dbReference type="SUPFAM" id="SSF56112">
    <property type="entry name" value="Protein kinase-like (PK-like)"/>
    <property type="match status" value="1"/>
</dbReference>
<dbReference type="Gene3D" id="3.30.200.20">
    <property type="entry name" value="Phosphorylase Kinase, domain 1"/>
    <property type="match status" value="1"/>
</dbReference>
<evidence type="ECO:0000256" key="11">
    <source>
        <dbReference type="SAM" id="SignalP"/>
    </source>
</evidence>
<dbReference type="InterPro" id="IPR013210">
    <property type="entry name" value="LRR_N_plant-typ"/>
</dbReference>
<dbReference type="Pfam" id="PF00560">
    <property type="entry name" value="LRR_1"/>
    <property type="match status" value="2"/>
</dbReference>
<dbReference type="FunFam" id="3.30.200.20:FF:000125">
    <property type="entry name" value="Protein STRUBBELIG-RECEPTOR FAMILY 8"/>
    <property type="match status" value="1"/>
</dbReference>
<dbReference type="GeneID" id="113857244"/>
<dbReference type="PANTHER" id="PTHR48007:SF13">
    <property type="entry name" value="PROTEIN STRUBBELIG-RECEPTOR FAMILY 4"/>
    <property type="match status" value="1"/>
</dbReference>
<dbReference type="Pfam" id="PF07714">
    <property type="entry name" value="PK_Tyr_Ser-Thr"/>
    <property type="match status" value="1"/>
</dbReference>
<dbReference type="Gene3D" id="3.80.10.10">
    <property type="entry name" value="Ribonuclease Inhibitor"/>
    <property type="match status" value="1"/>
</dbReference>
<feature type="region of interest" description="Disordered" evidence="9">
    <location>
        <begin position="299"/>
        <end position="326"/>
    </location>
</feature>
<dbReference type="KEGG" id="aprc:113857244"/>
<dbReference type="FunFam" id="3.80.10.10:FF:000062">
    <property type="entry name" value="protein STRUBBELIG-RECEPTOR FAMILY 3"/>
    <property type="match status" value="1"/>
</dbReference>
<keyword evidence="4 11" id="KW-0732">Signal</keyword>
<evidence type="ECO:0000256" key="10">
    <source>
        <dbReference type="SAM" id="Phobius"/>
    </source>
</evidence>
<evidence type="ECO:0000259" key="12">
    <source>
        <dbReference type="PROSITE" id="PS50011"/>
    </source>
</evidence>
<dbReference type="InterPro" id="IPR011009">
    <property type="entry name" value="Kinase-like_dom_sf"/>
</dbReference>
<dbReference type="GO" id="GO:0004672">
    <property type="term" value="F:protein kinase activity"/>
    <property type="evidence" value="ECO:0007669"/>
    <property type="project" value="InterPro"/>
</dbReference>
<feature type="region of interest" description="Disordered" evidence="9">
    <location>
        <begin position="237"/>
        <end position="266"/>
    </location>
</feature>
<feature type="compositionally biased region" description="Pro residues" evidence="9">
    <location>
        <begin position="247"/>
        <end position="256"/>
    </location>
</feature>
<dbReference type="GO" id="GO:0016020">
    <property type="term" value="C:membrane"/>
    <property type="evidence" value="ECO:0007669"/>
    <property type="project" value="UniProtKB-SubCell"/>
</dbReference>
<evidence type="ECO:0000313" key="13">
    <source>
        <dbReference type="Proteomes" id="UP000694853"/>
    </source>
</evidence>
<evidence type="ECO:0000313" key="14">
    <source>
        <dbReference type="RefSeq" id="XP_027344843.1"/>
    </source>
</evidence>
<comment type="subcellular location">
    <subcellularLocation>
        <location evidence="1">Membrane</location>
    </subcellularLocation>
</comment>
<organism evidence="13 14">
    <name type="scientific">Abrus precatorius</name>
    <name type="common">Indian licorice</name>
    <name type="synonym">Glycine abrus</name>
    <dbReference type="NCBI Taxonomy" id="3816"/>
    <lineage>
        <taxon>Eukaryota</taxon>
        <taxon>Viridiplantae</taxon>
        <taxon>Streptophyta</taxon>
        <taxon>Embryophyta</taxon>
        <taxon>Tracheophyta</taxon>
        <taxon>Spermatophyta</taxon>
        <taxon>Magnoliopsida</taxon>
        <taxon>eudicotyledons</taxon>
        <taxon>Gunneridae</taxon>
        <taxon>Pentapetalae</taxon>
        <taxon>rosids</taxon>
        <taxon>fabids</taxon>
        <taxon>Fabales</taxon>
        <taxon>Fabaceae</taxon>
        <taxon>Papilionoideae</taxon>
        <taxon>50 kb inversion clade</taxon>
        <taxon>NPAAA clade</taxon>
        <taxon>indigoferoid/millettioid clade</taxon>
        <taxon>Abreae</taxon>
        <taxon>Abrus</taxon>
    </lineage>
</organism>
<evidence type="ECO:0000256" key="2">
    <source>
        <dbReference type="ARBA" id="ARBA00022614"/>
    </source>
</evidence>
<name>A0A8B8KNF1_ABRPR</name>
<dbReference type="InterPro" id="IPR001245">
    <property type="entry name" value="Ser-Thr/Tyr_kinase_cat_dom"/>
</dbReference>
<keyword evidence="6 10" id="KW-1133">Transmembrane helix</keyword>
<dbReference type="PANTHER" id="PTHR48007">
    <property type="entry name" value="LEUCINE-RICH REPEAT RECEPTOR-LIKE PROTEIN KINASE PXC1"/>
    <property type="match status" value="1"/>
</dbReference>